<proteinExistence type="predicted"/>
<gene>
    <name evidence="2" type="ORF">NITHO_4210016</name>
</gene>
<evidence type="ECO:0000313" key="3">
    <source>
        <dbReference type="Proteomes" id="UP000004221"/>
    </source>
</evidence>
<protein>
    <submittedName>
        <fullName evidence="2">Uncharacterized protein</fullName>
    </submittedName>
</protein>
<name>I4EJS7_9BACT</name>
<keyword evidence="3" id="KW-1185">Reference proteome</keyword>
<keyword evidence="1" id="KW-1133">Transmembrane helix</keyword>
<reference evidence="2 3" key="1">
    <citation type="journal article" date="2012" name="ISME J.">
        <title>Nitrification expanded: discovery, physiology and genomics of a nitrite-oxidizing bacterium from the phylum Chloroflexi.</title>
        <authorList>
            <person name="Sorokin D.Y."/>
            <person name="Lucker S."/>
            <person name="Vejmelkova D."/>
            <person name="Kostrikina N.A."/>
            <person name="Kleerebezem R."/>
            <person name="Rijpstra W.I."/>
            <person name="Damste J.S."/>
            <person name="Le Paslier D."/>
            <person name="Muyzer G."/>
            <person name="Wagner M."/>
            <person name="van Loosdrecht M.C."/>
            <person name="Daims H."/>
        </authorList>
    </citation>
    <scope>NUCLEOTIDE SEQUENCE [LARGE SCALE GENOMIC DNA]</scope>
    <source>
        <strain evidence="3">none</strain>
    </source>
</reference>
<sequence length="32" mass="3477">MDLFHIGIIVLIVLVLIGFSWWGNNGKPGLPG</sequence>
<dbReference type="Proteomes" id="UP000004221">
    <property type="component" value="Unassembled WGS sequence"/>
</dbReference>
<comment type="caution">
    <text evidence="2">The sequence shown here is derived from an EMBL/GenBank/DDBJ whole genome shotgun (WGS) entry which is preliminary data.</text>
</comment>
<evidence type="ECO:0000256" key="1">
    <source>
        <dbReference type="SAM" id="Phobius"/>
    </source>
</evidence>
<organism evidence="2 3">
    <name type="scientific">Nitrolancea hollandica Lb</name>
    <dbReference type="NCBI Taxonomy" id="1129897"/>
    <lineage>
        <taxon>Bacteria</taxon>
        <taxon>Pseudomonadati</taxon>
        <taxon>Thermomicrobiota</taxon>
        <taxon>Thermomicrobia</taxon>
        <taxon>Sphaerobacterales</taxon>
        <taxon>Sphaerobacterineae</taxon>
        <taxon>Sphaerobacteraceae</taxon>
        <taxon>Nitrolancea</taxon>
    </lineage>
</organism>
<dbReference type="AlphaFoldDB" id="I4EJS7"/>
<keyword evidence="1" id="KW-0812">Transmembrane</keyword>
<evidence type="ECO:0000313" key="2">
    <source>
        <dbReference type="EMBL" id="CCF84939.1"/>
    </source>
</evidence>
<feature type="transmembrane region" description="Helical" evidence="1">
    <location>
        <begin position="6"/>
        <end position="23"/>
    </location>
</feature>
<accession>I4EJS7</accession>
<dbReference type="EMBL" id="CAGS01000359">
    <property type="protein sequence ID" value="CCF84939.1"/>
    <property type="molecule type" value="Genomic_DNA"/>
</dbReference>
<keyword evidence="1" id="KW-0472">Membrane</keyword>